<dbReference type="Proteomes" id="UP000238479">
    <property type="component" value="Chromosome 5"/>
</dbReference>
<accession>A0A2P6QHM9</accession>
<proteinExistence type="predicted"/>
<protein>
    <submittedName>
        <fullName evidence="1">Uncharacterized protein</fullName>
    </submittedName>
</protein>
<organism evidence="1 2">
    <name type="scientific">Rosa chinensis</name>
    <name type="common">China rose</name>
    <dbReference type="NCBI Taxonomy" id="74649"/>
    <lineage>
        <taxon>Eukaryota</taxon>
        <taxon>Viridiplantae</taxon>
        <taxon>Streptophyta</taxon>
        <taxon>Embryophyta</taxon>
        <taxon>Tracheophyta</taxon>
        <taxon>Spermatophyta</taxon>
        <taxon>Magnoliopsida</taxon>
        <taxon>eudicotyledons</taxon>
        <taxon>Gunneridae</taxon>
        <taxon>Pentapetalae</taxon>
        <taxon>rosids</taxon>
        <taxon>fabids</taxon>
        <taxon>Rosales</taxon>
        <taxon>Rosaceae</taxon>
        <taxon>Rosoideae</taxon>
        <taxon>Rosoideae incertae sedis</taxon>
        <taxon>Rosa</taxon>
    </lineage>
</organism>
<dbReference type="AlphaFoldDB" id="A0A2P6QHM9"/>
<dbReference type="Gramene" id="PRQ33682">
    <property type="protein sequence ID" value="PRQ33682"/>
    <property type="gene ID" value="RchiOBHm_Chr5g0060351"/>
</dbReference>
<evidence type="ECO:0000313" key="1">
    <source>
        <dbReference type="EMBL" id="PRQ33682.1"/>
    </source>
</evidence>
<reference evidence="1 2" key="1">
    <citation type="journal article" date="2018" name="Nat. Genet.">
        <title>The Rosa genome provides new insights in the design of modern roses.</title>
        <authorList>
            <person name="Bendahmane M."/>
        </authorList>
    </citation>
    <scope>NUCLEOTIDE SEQUENCE [LARGE SCALE GENOMIC DNA]</scope>
    <source>
        <strain evidence="2">cv. Old Blush</strain>
    </source>
</reference>
<name>A0A2P6QHM9_ROSCH</name>
<dbReference type="EMBL" id="PDCK01000043">
    <property type="protein sequence ID" value="PRQ33682.1"/>
    <property type="molecule type" value="Genomic_DNA"/>
</dbReference>
<sequence length="82" mass="9381">MFCTEKQLGNTSQKRRRRRVKHPKVCYAGEMAPSPMSLLWLGRLHHVSCIGNLACALKPVLLWQPENSKKNGIRFSSFSQII</sequence>
<gene>
    <name evidence="1" type="ORF">RchiOBHm_Chr5g0060351</name>
</gene>
<comment type="caution">
    <text evidence="1">The sequence shown here is derived from an EMBL/GenBank/DDBJ whole genome shotgun (WGS) entry which is preliminary data.</text>
</comment>
<evidence type="ECO:0000313" key="2">
    <source>
        <dbReference type="Proteomes" id="UP000238479"/>
    </source>
</evidence>
<keyword evidence="2" id="KW-1185">Reference proteome</keyword>